<reference evidence="2" key="1">
    <citation type="submission" date="2021-01" db="EMBL/GenBank/DDBJ databases">
        <authorList>
            <person name="Corre E."/>
            <person name="Pelletier E."/>
            <person name="Niang G."/>
            <person name="Scheremetjew M."/>
            <person name="Finn R."/>
            <person name="Kale V."/>
            <person name="Holt S."/>
            <person name="Cochrane G."/>
            <person name="Meng A."/>
            <person name="Brown T."/>
            <person name="Cohen L."/>
        </authorList>
    </citation>
    <scope>NUCLEOTIDE SEQUENCE</scope>
    <source>
        <strain evidence="2">CCMP1594</strain>
    </source>
</reference>
<sequence length="128" mass="14455">MRVATPKGSLPSKGQAKNQLVQECDDDTVRPWTPHCHPTSTAHRYHCYRNAIPGQAKAPRHPPTRRCEAGPCGRPRDARDSNTNCRMAQHSDFQGQPAQQPENGLISLVCAPQMVYNHFWKNPFLTHF</sequence>
<feature type="compositionally biased region" description="Polar residues" evidence="1">
    <location>
        <begin position="81"/>
        <end position="100"/>
    </location>
</feature>
<dbReference type="AlphaFoldDB" id="A0A7S4FVY3"/>
<evidence type="ECO:0000313" key="2">
    <source>
        <dbReference type="EMBL" id="CAE0816925.1"/>
    </source>
</evidence>
<accession>A0A7S4FVY3</accession>
<organism evidence="2">
    <name type="scientific">Eutreptiella gymnastica</name>
    <dbReference type="NCBI Taxonomy" id="73025"/>
    <lineage>
        <taxon>Eukaryota</taxon>
        <taxon>Discoba</taxon>
        <taxon>Euglenozoa</taxon>
        <taxon>Euglenida</taxon>
        <taxon>Spirocuta</taxon>
        <taxon>Euglenophyceae</taxon>
        <taxon>Eutreptiales</taxon>
        <taxon>Eutreptiaceae</taxon>
        <taxon>Eutreptiella</taxon>
    </lineage>
</organism>
<dbReference type="EMBL" id="HBJA01080303">
    <property type="protein sequence ID" value="CAE0816925.1"/>
    <property type="molecule type" value="Transcribed_RNA"/>
</dbReference>
<feature type="region of interest" description="Disordered" evidence="1">
    <location>
        <begin position="54"/>
        <end position="100"/>
    </location>
</feature>
<proteinExistence type="predicted"/>
<evidence type="ECO:0000256" key="1">
    <source>
        <dbReference type="SAM" id="MobiDB-lite"/>
    </source>
</evidence>
<name>A0A7S4FVY3_9EUGL</name>
<gene>
    <name evidence="2" type="ORF">EGYM00163_LOCUS28086</name>
</gene>
<feature type="region of interest" description="Disordered" evidence="1">
    <location>
        <begin position="1"/>
        <end position="20"/>
    </location>
</feature>
<protein>
    <submittedName>
        <fullName evidence="2">Uncharacterized protein</fullName>
    </submittedName>
</protein>